<evidence type="ECO:0000313" key="2">
    <source>
        <dbReference type="EMBL" id="CAE8716548.1"/>
    </source>
</evidence>
<dbReference type="EMBL" id="CAJNNW010032984">
    <property type="protein sequence ID" value="CAE8716548.1"/>
    <property type="molecule type" value="Genomic_DNA"/>
</dbReference>
<organism evidence="2 3">
    <name type="scientific">Polarella glacialis</name>
    <name type="common">Dinoflagellate</name>
    <dbReference type="NCBI Taxonomy" id="89957"/>
    <lineage>
        <taxon>Eukaryota</taxon>
        <taxon>Sar</taxon>
        <taxon>Alveolata</taxon>
        <taxon>Dinophyceae</taxon>
        <taxon>Suessiales</taxon>
        <taxon>Suessiaceae</taxon>
        <taxon>Polarella</taxon>
    </lineage>
</organism>
<dbReference type="SUPFAM" id="SSF48371">
    <property type="entry name" value="ARM repeat"/>
    <property type="match status" value="1"/>
</dbReference>
<reference evidence="2" key="1">
    <citation type="submission" date="2021-02" db="EMBL/GenBank/DDBJ databases">
        <authorList>
            <person name="Dougan E. K."/>
            <person name="Rhodes N."/>
            <person name="Thang M."/>
            <person name="Chan C."/>
        </authorList>
    </citation>
    <scope>NUCLEOTIDE SEQUENCE</scope>
</reference>
<proteinExistence type="predicted"/>
<feature type="region of interest" description="Disordered" evidence="1">
    <location>
        <begin position="325"/>
        <end position="358"/>
    </location>
</feature>
<dbReference type="InterPro" id="IPR011989">
    <property type="entry name" value="ARM-like"/>
</dbReference>
<dbReference type="Gene3D" id="1.25.10.10">
    <property type="entry name" value="Leucine-rich Repeat Variant"/>
    <property type="match status" value="1"/>
</dbReference>
<evidence type="ECO:0000256" key="1">
    <source>
        <dbReference type="SAM" id="MobiDB-lite"/>
    </source>
</evidence>
<dbReference type="InterPro" id="IPR016024">
    <property type="entry name" value="ARM-type_fold"/>
</dbReference>
<comment type="caution">
    <text evidence="2">The sequence shown here is derived from an EMBL/GenBank/DDBJ whole genome shotgun (WGS) entry which is preliminary data.</text>
</comment>
<evidence type="ECO:0000313" key="3">
    <source>
        <dbReference type="Proteomes" id="UP000626109"/>
    </source>
</evidence>
<dbReference type="AlphaFoldDB" id="A0A813KYQ1"/>
<dbReference type="Proteomes" id="UP000626109">
    <property type="component" value="Unassembled WGS sequence"/>
</dbReference>
<protein>
    <submittedName>
        <fullName evidence="2">Uncharacterized protein</fullName>
    </submittedName>
</protein>
<sequence>MPPKNRSKTVVKKVAVERASDADLVDKQTLDLEFLSQVDSSSDEDAISKTFHFMSHGLSEGSREYVKASCLAVEQICEDDEGLLTMIKADGIEQMLAIIRYVPTADISPSLSEAVNAAAAALHRRAALWLEHVDEVDFHLLPEVLYVATWLGAEDEDVALHALGAIERFVLHAVENSTLLLESDGLEVLHRIIGAHRAPELVTEALMLLFRVCDLPPETIVGHVVKESGLIRTVVESMQHAPLNMRLQFAGLRLLALWARFRAPEVDPNIPSMSMNDVKDLIGLLKEARAMDVAQEVISNLQRSGLAHAASWMSVIALRLPESDPLPEVDETTEVLSRKPSKRGSLKKVSVDPRQLSK</sequence>
<accession>A0A813KYQ1</accession>
<gene>
    <name evidence="2" type="ORF">PGLA2088_LOCUS39095</name>
</gene>
<name>A0A813KYQ1_POLGL</name>